<keyword evidence="9" id="KW-1185">Reference proteome</keyword>
<dbReference type="PRINTS" id="PR00953">
    <property type="entry name" value="TYPE3IMRPROT"/>
</dbReference>
<dbReference type="EMBL" id="BALE01000059">
    <property type="protein sequence ID" value="GAN55794.1"/>
    <property type="molecule type" value="Genomic_DNA"/>
</dbReference>
<dbReference type="STRING" id="1231623.Tasa_059_010"/>
<gene>
    <name evidence="8" type="ORF">Tasa_059_010</name>
</gene>
<dbReference type="GO" id="GO:0006605">
    <property type="term" value="P:protein targeting"/>
    <property type="evidence" value="ECO:0007669"/>
    <property type="project" value="InterPro"/>
</dbReference>
<dbReference type="Proteomes" id="UP000032679">
    <property type="component" value="Unassembled WGS sequence"/>
</dbReference>
<comment type="caution">
    <text evidence="8">The sequence shown here is derived from an EMBL/GenBank/DDBJ whole genome shotgun (WGS) entry which is preliminary data.</text>
</comment>
<dbReference type="InterPro" id="IPR002010">
    <property type="entry name" value="T3SS_IM_R"/>
</dbReference>
<keyword evidence="8" id="KW-0969">Cilium</keyword>
<keyword evidence="3" id="KW-1003">Cell membrane</keyword>
<evidence type="ECO:0000256" key="6">
    <source>
        <dbReference type="ARBA" id="ARBA00023136"/>
    </source>
</evidence>
<feature type="transmembrane region" description="Helical" evidence="7">
    <location>
        <begin position="228"/>
        <end position="248"/>
    </location>
</feature>
<dbReference type="AlphaFoldDB" id="A0A0D6MQ44"/>
<reference evidence="8 9" key="1">
    <citation type="submission" date="2012-10" db="EMBL/GenBank/DDBJ databases">
        <title>Genome sequencing of Tanticharoenia sakaeratensis NBRC 103193.</title>
        <authorList>
            <person name="Azuma Y."/>
            <person name="Hadano H."/>
            <person name="Hirakawa H."/>
            <person name="Matsushita K."/>
        </authorList>
    </citation>
    <scope>NUCLEOTIDE SEQUENCE [LARGE SCALE GENOMIC DNA]</scope>
    <source>
        <strain evidence="8 9">NBRC 103193</strain>
    </source>
</reference>
<evidence type="ECO:0000256" key="1">
    <source>
        <dbReference type="ARBA" id="ARBA00004651"/>
    </source>
</evidence>
<feature type="transmembrane region" description="Helical" evidence="7">
    <location>
        <begin position="45"/>
        <end position="67"/>
    </location>
</feature>
<feature type="transmembrane region" description="Helical" evidence="7">
    <location>
        <begin position="160"/>
        <end position="180"/>
    </location>
</feature>
<evidence type="ECO:0000313" key="9">
    <source>
        <dbReference type="Proteomes" id="UP000032679"/>
    </source>
</evidence>
<evidence type="ECO:0000256" key="2">
    <source>
        <dbReference type="ARBA" id="ARBA00009772"/>
    </source>
</evidence>
<evidence type="ECO:0000256" key="5">
    <source>
        <dbReference type="ARBA" id="ARBA00022989"/>
    </source>
</evidence>
<protein>
    <submittedName>
        <fullName evidence="8">Flagellar biosynthetic protein FliR</fullName>
    </submittedName>
</protein>
<keyword evidence="6 7" id="KW-0472">Membrane</keyword>
<dbReference type="PANTHER" id="PTHR30065">
    <property type="entry name" value="FLAGELLAR BIOSYNTHETIC PROTEIN FLIR"/>
    <property type="match status" value="1"/>
</dbReference>
<dbReference type="PANTHER" id="PTHR30065:SF8">
    <property type="entry name" value="FLAGELLAR BIOSYNTHETIC PROTEIN FLIR"/>
    <property type="match status" value="1"/>
</dbReference>
<comment type="subcellular location">
    <subcellularLocation>
        <location evidence="1">Cell membrane</location>
        <topology evidence="1">Multi-pass membrane protein</topology>
    </subcellularLocation>
</comment>
<keyword evidence="8" id="KW-0282">Flagellum</keyword>
<evidence type="ECO:0000313" key="8">
    <source>
        <dbReference type="EMBL" id="GAN55794.1"/>
    </source>
</evidence>
<evidence type="ECO:0000256" key="7">
    <source>
        <dbReference type="SAM" id="Phobius"/>
    </source>
</evidence>
<dbReference type="RefSeq" id="WP_048851270.1">
    <property type="nucleotide sequence ID" value="NZ_BALE01000059.1"/>
</dbReference>
<name>A0A0D6MQ44_9PROT</name>
<sequence length="269" mass="27835">MNGAALDAWIAALPVQALVFALVLCRVSAAVMLMPGLGEQTYPMTVRAGIALCLTGLVMPLVQPAFGALDPAAIDPWRLGGMVAVELLTGGLIGWLAQLVVQALPVAGQVISLMTGLSNVLQPDPALGSEIAAPSRLFGLLAPVLVLVSGAWIFPVRAVIGSYALVPAGSAILSVHAPLIGDGVQAVVRLTGRSFALALELSAPFVLLSLVWEISLGVLGRLVPNLQVYNLASPLQMLGGIGMLALLMRAMLETWQGRVFDLLSGLPGL</sequence>
<dbReference type="GO" id="GO:0005886">
    <property type="term" value="C:plasma membrane"/>
    <property type="evidence" value="ECO:0007669"/>
    <property type="project" value="UniProtKB-SubCell"/>
</dbReference>
<keyword evidence="4 7" id="KW-0812">Transmembrane</keyword>
<evidence type="ECO:0000256" key="4">
    <source>
        <dbReference type="ARBA" id="ARBA00022692"/>
    </source>
</evidence>
<feature type="transmembrane region" description="Helical" evidence="7">
    <location>
        <begin position="201"/>
        <end position="222"/>
    </location>
</feature>
<proteinExistence type="inferred from homology"/>
<accession>A0A0D6MQ44</accession>
<feature type="transmembrane region" description="Helical" evidence="7">
    <location>
        <begin position="133"/>
        <end position="154"/>
    </location>
</feature>
<comment type="similarity">
    <text evidence="2">Belongs to the FliR/MopE/SpaR family.</text>
</comment>
<dbReference type="Pfam" id="PF01311">
    <property type="entry name" value="Bac_export_1"/>
    <property type="match status" value="1"/>
</dbReference>
<keyword evidence="8" id="KW-0966">Cell projection</keyword>
<keyword evidence="5 7" id="KW-1133">Transmembrane helix</keyword>
<feature type="transmembrane region" description="Helical" evidence="7">
    <location>
        <begin position="79"/>
        <end position="97"/>
    </location>
</feature>
<evidence type="ECO:0000256" key="3">
    <source>
        <dbReference type="ARBA" id="ARBA00022475"/>
    </source>
</evidence>
<organism evidence="8 9">
    <name type="scientific">Tanticharoenia sakaeratensis NBRC 103193</name>
    <dbReference type="NCBI Taxonomy" id="1231623"/>
    <lineage>
        <taxon>Bacteria</taxon>
        <taxon>Pseudomonadati</taxon>
        <taxon>Pseudomonadota</taxon>
        <taxon>Alphaproteobacteria</taxon>
        <taxon>Acetobacterales</taxon>
        <taxon>Acetobacteraceae</taxon>
        <taxon>Tanticharoenia</taxon>
    </lineage>
</organism>